<feature type="compositionally biased region" description="Low complexity" evidence="1">
    <location>
        <begin position="27"/>
        <end position="40"/>
    </location>
</feature>
<accession>A0A8S4R5X1</accession>
<feature type="non-terminal residue" evidence="2">
    <location>
        <position position="1"/>
    </location>
</feature>
<dbReference type="EMBL" id="CAKXAJ010024875">
    <property type="protein sequence ID" value="CAH2232223.1"/>
    <property type="molecule type" value="Genomic_DNA"/>
</dbReference>
<dbReference type="AlphaFoldDB" id="A0A8S4R5X1"/>
<feature type="region of interest" description="Disordered" evidence="1">
    <location>
        <begin position="1"/>
        <end position="44"/>
    </location>
</feature>
<sequence>RQGGTGQRGSGKGRGGSSTLPYVIPCTSTDTGQTSDSSDGNCEDKRAHESSKLIQYLGNVAVAETHIVKILFDNCITSYFLCSTAALSTSLEQWAGYN</sequence>
<evidence type="ECO:0000256" key="1">
    <source>
        <dbReference type="SAM" id="MobiDB-lite"/>
    </source>
</evidence>
<protein>
    <submittedName>
        <fullName evidence="2">Jg13392 protein</fullName>
    </submittedName>
</protein>
<organism evidence="2 3">
    <name type="scientific">Pararge aegeria aegeria</name>
    <dbReference type="NCBI Taxonomy" id="348720"/>
    <lineage>
        <taxon>Eukaryota</taxon>
        <taxon>Metazoa</taxon>
        <taxon>Ecdysozoa</taxon>
        <taxon>Arthropoda</taxon>
        <taxon>Hexapoda</taxon>
        <taxon>Insecta</taxon>
        <taxon>Pterygota</taxon>
        <taxon>Neoptera</taxon>
        <taxon>Endopterygota</taxon>
        <taxon>Lepidoptera</taxon>
        <taxon>Glossata</taxon>
        <taxon>Ditrysia</taxon>
        <taxon>Papilionoidea</taxon>
        <taxon>Nymphalidae</taxon>
        <taxon>Satyrinae</taxon>
        <taxon>Satyrini</taxon>
        <taxon>Parargina</taxon>
        <taxon>Pararge</taxon>
    </lineage>
</organism>
<gene>
    <name evidence="2" type="primary">jg13392</name>
    <name evidence="2" type="ORF">PAEG_LOCUS10518</name>
</gene>
<keyword evidence="3" id="KW-1185">Reference proteome</keyword>
<name>A0A8S4R5X1_9NEOP</name>
<evidence type="ECO:0000313" key="3">
    <source>
        <dbReference type="Proteomes" id="UP000838756"/>
    </source>
</evidence>
<proteinExistence type="predicted"/>
<dbReference type="Proteomes" id="UP000838756">
    <property type="component" value="Unassembled WGS sequence"/>
</dbReference>
<feature type="compositionally biased region" description="Gly residues" evidence="1">
    <location>
        <begin position="1"/>
        <end position="16"/>
    </location>
</feature>
<comment type="caution">
    <text evidence="2">The sequence shown here is derived from an EMBL/GenBank/DDBJ whole genome shotgun (WGS) entry which is preliminary data.</text>
</comment>
<evidence type="ECO:0000313" key="2">
    <source>
        <dbReference type="EMBL" id="CAH2232223.1"/>
    </source>
</evidence>
<reference evidence="2" key="1">
    <citation type="submission" date="2022-03" db="EMBL/GenBank/DDBJ databases">
        <authorList>
            <person name="Lindestad O."/>
        </authorList>
    </citation>
    <scope>NUCLEOTIDE SEQUENCE</scope>
</reference>